<dbReference type="InterPro" id="IPR003661">
    <property type="entry name" value="HisK_dim/P_dom"/>
</dbReference>
<evidence type="ECO:0000313" key="12">
    <source>
        <dbReference type="Proteomes" id="UP001205601"/>
    </source>
</evidence>
<dbReference type="Pfam" id="PF13426">
    <property type="entry name" value="PAS_9"/>
    <property type="match status" value="1"/>
</dbReference>
<dbReference type="PRINTS" id="PR00344">
    <property type="entry name" value="BCTRLSENSOR"/>
</dbReference>
<feature type="domain" description="PAC" evidence="10">
    <location>
        <begin position="303"/>
        <end position="357"/>
    </location>
</feature>
<comment type="catalytic activity">
    <reaction evidence="1">
        <text>ATP + protein L-histidine = ADP + protein N-phospho-L-histidine.</text>
        <dbReference type="EC" id="2.7.13.3"/>
    </reaction>
</comment>
<evidence type="ECO:0000256" key="4">
    <source>
        <dbReference type="ARBA" id="ARBA00023012"/>
    </source>
</evidence>
<dbReference type="GO" id="GO:0005524">
    <property type="term" value="F:ATP binding"/>
    <property type="evidence" value="ECO:0007669"/>
    <property type="project" value="UniProtKB-KW"/>
</dbReference>
<dbReference type="PROSITE" id="PS50110">
    <property type="entry name" value="RESPONSE_REGULATORY"/>
    <property type="match status" value="1"/>
</dbReference>
<evidence type="ECO:0000259" key="10">
    <source>
        <dbReference type="PROSITE" id="PS50113"/>
    </source>
</evidence>
<organism evidence="11 12">
    <name type="scientific">Albidovulum sediminis</name>
    <dbReference type="NCBI Taxonomy" id="3066345"/>
    <lineage>
        <taxon>Bacteria</taxon>
        <taxon>Pseudomonadati</taxon>
        <taxon>Pseudomonadota</taxon>
        <taxon>Alphaproteobacteria</taxon>
        <taxon>Rhodobacterales</taxon>
        <taxon>Paracoccaceae</taxon>
        <taxon>Albidovulum</taxon>
    </lineage>
</organism>
<dbReference type="PROSITE" id="PS50109">
    <property type="entry name" value="HIS_KIN"/>
    <property type="match status" value="1"/>
</dbReference>
<dbReference type="Pfam" id="PF00072">
    <property type="entry name" value="Response_reg"/>
    <property type="match status" value="1"/>
</dbReference>
<evidence type="ECO:0000256" key="3">
    <source>
        <dbReference type="ARBA" id="ARBA00022553"/>
    </source>
</evidence>
<dbReference type="Gene3D" id="1.10.287.130">
    <property type="match status" value="1"/>
</dbReference>
<dbReference type="InterPro" id="IPR000014">
    <property type="entry name" value="PAS"/>
</dbReference>
<name>A0ABT2NR65_9RHOB</name>
<gene>
    <name evidence="11" type="ORF">N5I32_17860</name>
</gene>
<keyword evidence="11" id="KW-0067">ATP-binding</keyword>
<feature type="transmembrane region" description="Helical" evidence="6">
    <location>
        <begin position="183"/>
        <end position="204"/>
    </location>
</feature>
<dbReference type="CDD" id="cd00130">
    <property type="entry name" value="PAS"/>
    <property type="match status" value="1"/>
</dbReference>
<dbReference type="PROSITE" id="PS50112">
    <property type="entry name" value="PAS"/>
    <property type="match status" value="1"/>
</dbReference>
<feature type="transmembrane region" description="Helical" evidence="6">
    <location>
        <begin position="123"/>
        <end position="144"/>
    </location>
</feature>
<feature type="domain" description="Histidine kinase" evidence="7">
    <location>
        <begin position="375"/>
        <end position="594"/>
    </location>
</feature>
<evidence type="ECO:0000259" key="7">
    <source>
        <dbReference type="PROSITE" id="PS50109"/>
    </source>
</evidence>
<dbReference type="SMART" id="SM00086">
    <property type="entry name" value="PAC"/>
    <property type="match status" value="1"/>
</dbReference>
<dbReference type="SUPFAM" id="SSF52172">
    <property type="entry name" value="CheY-like"/>
    <property type="match status" value="1"/>
</dbReference>
<keyword evidence="6" id="KW-0812">Transmembrane</keyword>
<evidence type="ECO:0000256" key="6">
    <source>
        <dbReference type="SAM" id="Phobius"/>
    </source>
</evidence>
<dbReference type="SMART" id="SM00448">
    <property type="entry name" value="REC"/>
    <property type="match status" value="1"/>
</dbReference>
<evidence type="ECO:0000256" key="1">
    <source>
        <dbReference type="ARBA" id="ARBA00000085"/>
    </source>
</evidence>
<keyword evidence="12" id="KW-1185">Reference proteome</keyword>
<dbReference type="EC" id="2.7.13.3" evidence="2"/>
<dbReference type="InterPro" id="IPR036890">
    <property type="entry name" value="HATPase_C_sf"/>
</dbReference>
<dbReference type="Gene3D" id="3.40.50.2300">
    <property type="match status" value="1"/>
</dbReference>
<dbReference type="NCBIfam" id="TIGR00229">
    <property type="entry name" value="sensory_box"/>
    <property type="match status" value="1"/>
</dbReference>
<dbReference type="CDD" id="cd00082">
    <property type="entry name" value="HisKA"/>
    <property type="match status" value="1"/>
</dbReference>
<dbReference type="InterPro" id="IPR036097">
    <property type="entry name" value="HisK_dim/P_sf"/>
</dbReference>
<dbReference type="SUPFAM" id="SSF55874">
    <property type="entry name" value="ATPase domain of HSP90 chaperone/DNA topoisomerase II/histidine kinase"/>
    <property type="match status" value="1"/>
</dbReference>
<dbReference type="InterPro" id="IPR003594">
    <property type="entry name" value="HATPase_dom"/>
</dbReference>
<dbReference type="InterPro" id="IPR001789">
    <property type="entry name" value="Sig_transdc_resp-reg_receiver"/>
</dbReference>
<dbReference type="Gene3D" id="3.30.565.10">
    <property type="entry name" value="Histidine kinase-like ATPase, C-terminal domain"/>
    <property type="match status" value="1"/>
</dbReference>
<dbReference type="InterPro" id="IPR004358">
    <property type="entry name" value="Sig_transdc_His_kin-like_C"/>
</dbReference>
<accession>A0ABT2NR65</accession>
<evidence type="ECO:0000256" key="2">
    <source>
        <dbReference type="ARBA" id="ARBA00012438"/>
    </source>
</evidence>
<dbReference type="SMART" id="SM00388">
    <property type="entry name" value="HisKA"/>
    <property type="match status" value="1"/>
</dbReference>
<dbReference type="Pfam" id="PF00512">
    <property type="entry name" value="HisKA"/>
    <property type="match status" value="1"/>
</dbReference>
<dbReference type="InterPro" id="IPR000700">
    <property type="entry name" value="PAS-assoc_C"/>
</dbReference>
<feature type="transmembrane region" description="Helical" evidence="6">
    <location>
        <begin position="59"/>
        <end position="82"/>
    </location>
</feature>
<keyword evidence="4" id="KW-0902">Two-component regulatory system</keyword>
<dbReference type="SUPFAM" id="SSF47384">
    <property type="entry name" value="Homodimeric domain of signal transducing histidine kinase"/>
    <property type="match status" value="1"/>
</dbReference>
<dbReference type="PANTHER" id="PTHR45339:SF1">
    <property type="entry name" value="HYBRID SIGNAL TRANSDUCTION HISTIDINE KINASE J"/>
    <property type="match status" value="1"/>
</dbReference>
<dbReference type="Pfam" id="PF02518">
    <property type="entry name" value="HATPase_c"/>
    <property type="match status" value="1"/>
</dbReference>
<dbReference type="InterPro" id="IPR005467">
    <property type="entry name" value="His_kinase_dom"/>
</dbReference>
<dbReference type="RefSeq" id="WP_261497267.1">
    <property type="nucleotide sequence ID" value="NZ_JAOCQF010000003.1"/>
</dbReference>
<keyword evidence="3 5" id="KW-0597">Phosphoprotein</keyword>
<dbReference type="SUPFAM" id="SSF55785">
    <property type="entry name" value="PYP-like sensor domain (PAS domain)"/>
    <property type="match status" value="1"/>
</dbReference>
<feature type="domain" description="PAS" evidence="9">
    <location>
        <begin position="231"/>
        <end position="276"/>
    </location>
</feature>
<feature type="modified residue" description="4-aspartylphosphate" evidence="5">
    <location>
        <position position="667"/>
    </location>
</feature>
<keyword evidence="6" id="KW-0472">Membrane</keyword>
<keyword evidence="6" id="KW-1133">Transmembrane helix</keyword>
<reference evidence="12" key="1">
    <citation type="submission" date="2023-07" db="EMBL/GenBank/DDBJ databases">
        <title>Defluviimonas sediminis sp. nov., isolated from mangrove sediment.</title>
        <authorList>
            <person name="Liu L."/>
            <person name="Li J."/>
            <person name="Huang Y."/>
            <person name="Pan J."/>
            <person name="Li M."/>
        </authorList>
    </citation>
    <scope>NUCLEOTIDE SEQUENCE [LARGE SCALE GENOMIC DNA]</scope>
    <source>
        <strain evidence="12">FT324</strain>
    </source>
</reference>
<dbReference type="Proteomes" id="UP001205601">
    <property type="component" value="Unassembled WGS sequence"/>
</dbReference>
<dbReference type="SMART" id="SM00387">
    <property type="entry name" value="HATPase_c"/>
    <property type="match status" value="1"/>
</dbReference>
<dbReference type="PANTHER" id="PTHR45339">
    <property type="entry name" value="HYBRID SIGNAL TRANSDUCTION HISTIDINE KINASE J"/>
    <property type="match status" value="1"/>
</dbReference>
<dbReference type="CDD" id="cd16922">
    <property type="entry name" value="HATPase_EvgS-ArcB-TorS-like"/>
    <property type="match status" value="1"/>
</dbReference>
<keyword evidence="11" id="KW-0547">Nucleotide-binding</keyword>
<proteinExistence type="predicted"/>
<dbReference type="Gene3D" id="3.30.450.20">
    <property type="entry name" value="PAS domain"/>
    <property type="match status" value="1"/>
</dbReference>
<protein>
    <recommendedName>
        <fullName evidence="2">histidine kinase</fullName>
        <ecNumber evidence="2">2.7.13.3</ecNumber>
    </recommendedName>
</protein>
<dbReference type="SMART" id="SM00091">
    <property type="entry name" value="PAS"/>
    <property type="match status" value="1"/>
</dbReference>
<dbReference type="InterPro" id="IPR001610">
    <property type="entry name" value="PAC"/>
</dbReference>
<feature type="transmembrane region" description="Helical" evidence="6">
    <location>
        <begin position="94"/>
        <end position="117"/>
    </location>
</feature>
<sequence>MVQEKPDHAEAMPQAGDLRNTPDGLFLRYCRGRLRSFPQRQILTLTGGLAVATLSSPQMGVTVMALALLGEGLDCLALRAVLGAARGGVVPRGARALVTVTAAIQAATILAAVGLTLWSADRFAADFFVSAFLASAVINAGLSLPHHTGSALARIAIHMGGLSALALRSLWETVQGVALVESHGYDLVGIAVLMIMTTGFLSFVRGAHRRQVAYDRALLDEKARLRAQEAKARQLALVAEHANDCVVITRRDGRITWVNDTFTRTTGYTFDEAVGRMPGDLLNAPDTDPETVRRLIEAHKSKVPIRIEVLNRRKDGSRFWMETSLTPIFNPDGSHAMTIGVERDISAMKEREAELARARQAAEDAASAKTRFLATMSHEIRTPMNAVIGMAELLREGPLALDQLHAVDTIVDSGRALLAIINDILDLARLQSGTPVIRKEPFSIFACVNGVIDLMEPLARAKGIDLAADLPVDTPPLIGDEGRLRQILVNLVGNAIKFTPSGSVRVALGLRRTGDIAQVEIGVIDTGIGIAEDRLEHVFDSFTQADGEITRRFGGTGLGLTISRLLAREMGGDIAARSSPGAGSDFRLTLSLAVAQNREARPIAAATPPPEIQTAGLRILVAEDNATNRLIVGRMLSATKAEIAFAEDGKAAVSRALDWSPDVIFMDISMPELDGIEATRRIRAAERAGDRPRARIVALTANAFDEDRQACIAAGFDAFLTKPLNKADLLGCLTFRPVQGAANGL</sequence>
<evidence type="ECO:0000256" key="5">
    <source>
        <dbReference type="PROSITE-ProRule" id="PRU00169"/>
    </source>
</evidence>
<feature type="domain" description="Response regulatory" evidence="8">
    <location>
        <begin position="618"/>
        <end position="737"/>
    </location>
</feature>
<dbReference type="PROSITE" id="PS50113">
    <property type="entry name" value="PAC"/>
    <property type="match status" value="1"/>
</dbReference>
<dbReference type="CDD" id="cd17546">
    <property type="entry name" value="REC_hyHK_CKI1_RcsC-like"/>
    <property type="match status" value="1"/>
</dbReference>
<dbReference type="InterPro" id="IPR035965">
    <property type="entry name" value="PAS-like_dom_sf"/>
</dbReference>
<dbReference type="InterPro" id="IPR011006">
    <property type="entry name" value="CheY-like_superfamily"/>
</dbReference>
<evidence type="ECO:0000259" key="9">
    <source>
        <dbReference type="PROSITE" id="PS50112"/>
    </source>
</evidence>
<comment type="caution">
    <text evidence="11">The sequence shown here is derived from an EMBL/GenBank/DDBJ whole genome shotgun (WGS) entry which is preliminary data.</text>
</comment>
<evidence type="ECO:0000313" key="11">
    <source>
        <dbReference type="EMBL" id="MCT8331389.1"/>
    </source>
</evidence>
<dbReference type="EMBL" id="JAOCQF010000003">
    <property type="protein sequence ID" value="MCT8331389.1"/>
    <property type="molecule type" value="Genomic_DNA"/>
</dbReference>
<evidence type="ECO:0000259" key="8">
    <source>
        <dbReference type="PROSITE" id="PS50110"/>
    </source>
</evidence>